<keyword evidence="3" id="KW-0067">ATP-binding</keyword>
<dbReference type="InterPro" id="IPR002300">
    <property type="entry name" value="aa-tRNA-synth_Ia"/>
</dbReference>
<dbReference type="AlphaFoldDB" id="X1GHP1"/>
<dbReference type="GO" id="GO:0005829">
    <property type="term" value="C:cytosol"/>
    <property type="evidence" value="ECO:0007669"/>
    <property type="project" value="TreeGrafter"/>
</dbReference>
<keyword evidence="1" id="KW-0436">Ligase</keyword>
<dbReference type="Gene3D" id="3.40.50.620">
    <property type="entry name" value="HUPs"/>
    <property type="match status" value="1"/>
</dbReference>
<dbReference type="PANTHER" id="PTHR42765">
    <property type="entry name" value="SOLEUCYL-TRNA SYNTHETASE"/>
    <property type="match status" value="1"/>
</dbReference>
<dbReference type="GO" id="GO:0006428">
    <property type="term" value="P:isoleucyl-tRNA aminoacylation"/>
    <property type="evidence" value="ECO:0007669"/>
    <property type="project" value="TreeGrafter"/>
</dbReference>
<dbReference type="InterPro" id="IPR001412">
    <property type="entry name" value="aa-tRNA-synth_I_CS"/>
</dbReference>
<dbReference type="Pfam" id="PF00133">
    <property type="entry name" value="tRNA-synt_1"/>
    <property type="match status" value="1"/>
</dbReference>
<evidence type="ECO:0000313" key="7">
    <source>
        <dbReference type="EMBL" id="GAH41124.1"/>
    </source>
</evidence>
<organism evidence="7">
    <name type="scientific">marine sediment metagenome</name>
    <dbReference type="NCBI Taxonomy" id="412755"/>
    <lineage>
        <taxon>unclassified sequences</taxon>
        <taxon>metagenomes</taxon>
        <taxon>ecological metagenomes</taxon>
    </lineage>
</organism>
<reference evidence="7" key="1">
    <citation type="journal article" date="2014" name="Front. Microbiol.">
        <title>High frequency of phylogenetically diverse reductive dehalogenase-homologous genes in deep subseafloor sedimentary metagenomes.</title>
        <authorList>
            <person name="Kawai M."/>
            <person name="Futagami T."/>
            <person name="Toyoda A."/>
            <person name="Takaki Y."/>
            <person name="Nishi S."/>
            <person name="Hori S."/>
            <person name="Arai W."/>
            <person name="Tsubouchi T."/>
            <person name="Morono Y."/>
            <person name="Uchiyama I."/>
            <person name="Ito T."/>
            <person name="Fujiyama A."/>
            <person name="Inagaki F."/>
            <person name="Takami H."/>
        </authorList>
    </citation>
    <scope>NUCLEOTIDE SEQUENCE</scope>
    <source>
        <strain evidence="7">Expedition CK06-06</strain>
    </source>
</reference>
<name>X1GHP1_9ZZZZ</name>
<keyword evidence="2" id="KW-0547">Nucleotide-binding</keyword>
<keyword evidence="4" id="KW-0648">Protein biosynthesis</keyword>
<evidence type="ECO:0000256" key="3">
    <source>
        <dbReference type="ARBA" id="ARBA00022840"/>
    </source>
</evidence>
<keyword evidence="5" id="KW-0030">Aminoacyl-tRNA synthetase</keyword>
<gene>
    <name evidence="7" type="ORF">S03H2_18760</name>
</gene>
<dbReference type="InterPro" id="IPR050081">
    <property type="entry name" value="Ile-tRNA_ligase"/>
</dbReference>
<evidence type="ECO:0000256" key="2">
    <source>
        <dbReference type="ARBA" id="ARBA00022741"/>
    </source>
</evidence>
<dbReference type="InterPro" id="IPR014729">
    <property type="entry name" value="Rossmann-like_a/b/a_fold"/>
</dbReference>
<dbReference type="GO" id="GO:0005524">
    <property type="term" value="F:ATP binding"/>
    <property type="evidence" value="ECO:0007669"/>
    <property type="project" value="UniProtKB-KW"/>
</dbReference>
<dbReference type="GO" id="GO:0004822">
    <property type="term" value="F:isoleucine-tRNA ligase activity"/>
    <property type="evidence" value="ECO:0007669"/>
    <property type="project" value="TreeGrafter"/>
</dbReference>
<evidence type="ECO:0000259" key="6">
    <source>
        <dbReference type="Pfam" id="PF00133"/>
    </source>
</evidence>
<sequence length="78" mass="9420">MIFVEVLEKRLNLKELEEKILEFWKEQDIYSAIRKKEEGKKSWRFIDGPPYTTGSIHLGTAWNKILKDYLIKYKRMQG</sequence>
<protein>
    <recommendedName>
        <fullName evidence="6">Aminoacyl-tRNA synthetase class Ia domain-containing protein</fullName>
    </recommendedName>
</protein>
<accession>X1GHP1</accession>
<proteinExistence type="predicted"/>
<dbReference type="SUPFAM" id="SSF52374">
    <property type="entry name" value="Nucleotidylyl transferase"/>
    <property type="match status" value="1"/>
</dbReference>
<dbReference type="PANTHER" id="PTHR42765:SF1">
    <property type="entry name" value="ISOLEUCINE--TRNA LIGASE, MITOCHONDRIAL"/>
    <property type="match status" value="1"/>
</dbReference>
<evidence type="ECO:0000256" key="5">
    <source>
        <dbReference type="ARBA" id="ARBA00023146"/>
    </source>
</evidence>
<evidence type="ECO:0000256" key="4">
    <source>
        <dbReference type="ARBA" id="ARBA00022917"/>
    </source>
</evidence>
<comment type="caution">
    <text evidence="7">The sequence shown here is derived from an EMBL/GenBank/DDBJ whole genome shotgun (WGS) entry which is preliminary data.</text>
</comment>
<dbReference type="PROSITE" id="PS00178">
    <property type="entry name" value="AA_TRNA_LIGASE_I"/>
    <property type="match status" value="1"/>
</dbReference>
<feature type="domain" description="Aminoacyl-tRNA synthetase class Ia" evidence="6">
    <location>
        <begin position="19"/>
        <end position="78"/>
    </location>
</feature>
<evidence type="ECO:0000256" key="1">
    <source>
        <dbReference type="ARBA" id="ARBA00022598"/>
    </source>
</evidence>
<dbReference type="EMBL" id="BARU01009751">
    <property type="protein sequence ID" value="GAH41124.1"/>
    <property type="molecule type" value="Genomic_DNA"/>
</dbReference>